<dbReference type="InterPro" id="IPR027409">
    <property type="entry name" value="GroEL-like_apical_dom_sf"/>
</dbReference>
<dbReference type="EMBL" id="JBIMZQ010000028">
    <property type="protein sequence ID" value="KAL3663370.1"/>
    <property type="molecule type" value="Genomic_DNA"/>
</dbReference>
<accession>A0ABD3FD22</accession>
<dbReference type="Proteomes" id="UP001632037">
    <property type="component" value="Unassembled WGS sequence"/>
</dbReference>
<dbReference type="Gene3D" id="3.30.260.10">
    <property type="entry name" value="TCP-1-like chaperonin intermediate domain"/>
    <property type="match status" value="1"/>
</dbReference>
<proteinExistence type="predicted"/>
<gene>
    <name evidence="1" type="ORF">V7S43_011776</name>
</gene>
<dbReference type="SUPFAM" id="SSF48592">
    <property type="entry name" value="GroEL equatorial domain-like"/>
    <property type="match status" value="1"/>
</dbReference>
<evidence type="ECO:0000313" key="2">
    <source>
        <dbReference type="Proteomes" id="UP001632037"/>
    </source>
</evidence>
<keyword evidence="2" id="KW-1185">Reference proteome</keyword>
<dbReference type="AlphaFoldDB" id="A0ABD3FD22"/>
<sequence>MDNGDNTVLLQAVAGAARAVRSLYGPNKLRKQVTGMYAYGLATVAVIEPPTRCADELEQTLFTADAYTVMSTLQSQNAGTAILQQALDQHHKVFGTGCTTIVTLCEVLAEAALQLQRQGVPTGIIQQALSSVESCCLQTAKHMRVAVTEAIPSFQKLMWPRQVATLGQILSIGAIATSLAVKVASTLDPIQFCGDDVSLQDLVTTHTVLGGATSATSSEVLDGVLLPIAEASSRNTLRHTFSSTADTIIVDGGVAVVSGDLKMIDFSMETSVQVIFVNGDIDSKVIDASVSTPKAPLCIPVSSYNSLRLIAEISGAEIIDSFDELLPSAIGHENLQLKALELSASRSQEDEEEEVATFFLRVVLPGIRCQPHTSVIVQGPTKSLAVELRNQTLKMICRLRNSLRSGYVLPGNGGFWCACAAAIAQEAASNQELLSVVTAKLTDPLLQLGVILLENFGDSNDNDSFFSRLAKVQIVQKRFARSVEDVGAIQFYSCYYDFRSAEYAVLSPKAEPEREDGRIFHTIEYKSTRAAIRGSFRVIQLLLNIDRHQVN</sequence>
<dbReference type="Pfam" id="PF00118">
    <property type="entry name" value="Cpn60_TCP1"/>
    <property type="match status" value="1"/>
</dbReference>
<dbReference type="InterPro" id="IPR002423">
    <property type="entry name" value="Cpn60/GroEL/TCP-1"/>
</dbReference>
<dbReference type="Gene3D" id="3.50.7.10">
    <property type="entry name" value="GroEL"/>
    <property type="match status" value="1"/>
</dbReference>
<protein>
    <submittedName>
        <fullName evidence="1">Uncharacterized protein</fullName>
    </submittedName>
</protein>
<evidence type="ECO:0000313" key="1">
    <source>
        <dbReference type="EMBL" id="KAL3663370.1"/>
    </source>
</evidence>
<dbReference type="Gene3D" id="1.10.560.10">
    <property type="entry name" value="GroEL-like equatorial domain"/>
    <property type="match status" value="2"/>
</dbReference>
<dbReference type="PANTHER" id="PTHR46883:SF1">
    <property type="entry name" value="BARDET-BIEDL SYNDROME 12 PROTEIN"/>
    <property type="match status" value="1"/>
</dbReference>
<comment type="caution">
    <text evidence="1">The sequence shown here is derived from an EMBL/GenBank/DDBJ whole genome shotgun (WGS) entry which is preliminary data.</text>
</comment>
<organism evidence="1 2">
    <name type="scientific">Phytophthora oleae</name>
    <dbReference type="NCBI Taxonomy" id="2107226"/>
    <lineage>
        <taxon>Eukaryota</taxon>
        <taxon>Sar</taxon>
        <taxon>Stramenopiles</taxon>
        <taxon>Oomycota</taxon>
        <taxon>Peronosporomycetes</taxon>
        <taxon>Peronosporales</taxon>
        <taxon>Peronosporaceae</taxon>
        <taxon>Phytophthora</taxon>
    </lineage>
</organism>
<dbReference type="PANTHER" id="PTHR46883">
    <property type="entry name" value="BARDET-BIEDL SYNDROME 12 PROTEIN"/>
    <property type="match status" value="1"/>
</dbReference>
<reference evidence="1 2" key="1">
    <citation type="submission" date="2024-09" db="EMBL/GenBank/DDBJ databases">
        <title>Genome sequencing and assembly of Phytophthora oleae, isolate VK10A, causative agent of rot of olive drupes.</title>
        <authorList>
            <person name="Conti Taguali S."/>
            <person name="Riolo M."/>
            <person name="La Spada F."/>
            <person name="Cacciola S.O."/>
            <person name="Dionisio G."/>
        </authorList>
    </citation>
    <scope>NUCLEOTIDE SEQUENCE [LARGE SCALE GENOMIC DNA]</scope>
    <source>
        <strain evidence="1 2">VK10A</strain>
    </source>
</reference>
<name>A0ABD3FD22_9STRA</name>
<dbReference type="InterPro" id="IPR027413">
    <property type="entry name" value="GROEL-like_equatorial_sf"/>
</dbReference>
<dbReference type="InterPro" id="IPR027410">
    <property type="entry name" value="TCP-1-like_intermed_sf"/>
</dbReference>
<dbReference type="InterPro" id="IPR042984">
    <property type="entry name" value="BBS12"/>
</dbReference>